<feature type="chain" id="PRO_5046457591" evidence="2">
    <location>
        <begin position="19"/>
        <end position="248"/>
    </location>
</feature>
<gene>
    <name evidence="3" type="ORF">BASA50_004539</name>
</gene>
<proteinExistence type="predicted"/>
<comment type="caution">
    <text evidence="3">The sequence shown here is derived from an EMBL/GenBank/DDBJ whole genome shotgun (WGS) entry which is preliminary data.</text>
</comment>
<organism evidence="3 4">
    <name type="scientific">Batrachochytrium salamandrivorans</name>
    <dbReference type="NCBI Taxonomy" id="1357716"/>
    <lineage>
        <taxon>Eukaryota</taxon>
        <taxon>Fungi</taxon>
        <taxon>Fungi incertae sedis</taxon>
        <taxon>Chytridiomycota</taxon>
        <taxon>Chytridiomycota incertae sedis</taxon>
        <taxon>Chytridiomycetes</taxon>
        <taxon>Rhizophydiales</taxon>
        <taxon>Rhizophydiales incertae sedis</taxon>
        <taxon>Batrachochytrium</taxon>
    </lineage>
</organism>
<protein>
    <submittedName>
        <fullName evidence="3">Uncharacterized protein</fullName>
    </submittedName>
</protein>
<keyword evidence="2" id="KW-0732">Signal</keyword>
<dbReference type="EMBL" id="JAFCIX010000149">
    <property type="protein sequence ID" value="KAH6597320.1"/>
    <property type="molecule type" value="Genomic_DNA"/>
</dbReference>
<sequence length="248" mass="28727">MKLISFAVISFLAITVSAYPPQSTSTQDMQLYQSTSTQTPQQSYQDRVQAEILRLTTVYEEKENLFTQVDSDSQIGRYQVLQLEDMVDEFHIELKRIDLSSDEASELKQKYHDARMQLDELMPEYKKQQQLYTQAMGVRDDAKAELKLLENNCKLMEEYSFKYGVQVGPSPNFLYNLEILKKQSDDILREIDLSLAKYDRVKTDEKTYGARLFSARSDKLQDVIRVLQSQSRVAENIFAAAQIDSVDR</sequence>
<feature type="coiled-coil region" evidence="1">
    <location>
        <begin position="132"/>
        <end position="159"/>
    </location>
</feature>
<keyword evidence="1" id="KW-0175">Coiled coil</keyword>
<reference evidence="3 4" key="1">
    <citation type="submission" date="2021-02" db="EMBL/GenBank/DDBJ databases">
        <title>Variation within the Batrachochytrium salamandrivorans European outbreak.</title>
        <authorList>
            <person name="Kelly M."/>
            <person name="Pasmans F."/>
            <person name="Shea T.P."/>
            <person name="Munoz J.F."/>
            <person name="Carranza S."/>
            <person name="Cuomo C.A."/>
            <person name="Martel A."/>
        </authorList>
    </citation>
    <scope>NUCLEOTIDE SEQUENCE [LARGE SCALE GENOMIC DNA]</scope>
    <source>
        <strain evidence="3 4">AMFP18/2</strain>
    </source>
</reference>
<evidence type="ECO:0000256" key="2">
    <source>
        <dbReference type="SAM" id="SignalP"/>
    </source>
</evidence>
<name>A0ABQ8FFA1_9FUNG</name>
<evidence type="ECO:0000313" key="4">
    <source>
        <dbReference type="Proteomes" id="UP001648503"/>
    </source>
</evidence>
<dbReference type="Proteomes" id="UP001648503">
    <property type="component" value="Unassembled WGS sequence"/>
</dbReference>
<accession>A0ABQ8FFA1</accession>
<evidence type="ECO:0000313" key="3">
    <source>
        <dbReference type="EMBL" id="KAH6597320.1"/>
    </source>
</evidence>
<feature type="signal peptide" evidence="2">
    <location>
        <begin position="1"/>
        <end position="18"/>
    </location>
</feature>
<evidence type="ECO:0000256" key="1">
    <source>
        <dbReference type="SAM" id="Coils"/>
    </source>
</evidence>
<keyword evidence="4" id="KW-1185">Reference proteome</keyword>